<dbReference type="EMBL" id="SRKZ01000006">
    <property type="protein sequence ID" value="TGD78434.1"/>
    <property type="molecule type" value="Genomic_DNA"/>
</dbReference>
<dbReference type="PANTHER" id="PTHR35093">
    <property type="entry name" value="OUTER MEMBRANE PROTEIN NMB0088-RELATED"/>
    <property type="match status" value="1"/>
</dbReference>
<evidence type="ECO:0000256" key="5">
    <source>
        <dbReference type="ARBA" id="ARBA00022729"/>
    </source>
</evidence>
<keyword evidence="6" id="KW-0472">Membrane</keyword>
<dbReference type="Proteomes" id="UP000298284">
    <property type="component" value="Unassembled WGS sequence"/>
</dbReference>
<keyword evidence="4" id="KW-0812">Transmembrane</keyword>
<evidence type="ECO:0000256" key="1">
    <source>
        <dbReference type="ARBA" id="ARBA00004571"/>
    </source>
</evidence>
<sequence length="456" mass="49079">MQLGILKLWDSENTYSACLIVECFFCLHLMPQPQNSHTFHFMTLKSLLLVGGALLTGTAASAGGYQVTLAGQKNNGMGGVGVGLSLDQAAMFYNPGALAMVKDRGVQVGVNLTMARNAFVAQGGSQQRELRNTVTTPFNLYAGFGPAEGKFRAGIAVYTPFGSKLQYAEGWEGRTALTDIDLKSIFVQPTVSYAITDQISVGAGLVVLAYGAVNLQRDVPLPDSYGHIELDGKADTKLGFNAGIFFKPSDKVSLGVNYRSKIDAHVKDGDVTFTGIPASFGTRFEATKFSATLPLIATTSIGVGLMPTEKLTIGIDANFAQWSKYQSLRFDFDQQINGQTFSESKRNYKDALTVRVGGQYKLTDGLTVRAGGAYDETPVRDGYVTPETPDNDRFSGTLGASYSFGKFGVDVSAQYVSIQKRTETQQQLVNNGTTDRIAGTYKTNIVIPGIGLNYAF</sequence>
<dbReference type="SUPFAM" id="SSF56935">
    <property type="entry name" value="Porins"/>
    <property type="match status" value="1"/>
</dbReference>
<organism evidence="8 9">
    <name type="scientific">Hymenobacter wooponensis</name>
    <dbReference type="NCBI Taxonomy" id="1525360"/>
    <lineage>
        <taxon>Bacteria</taxon>
        <taxon>Pseudomonadati</taxon>
        <taxon>Bacteroidota</taxon>
        <taxon>Cytophagia</taxon>
        <taxon>Cytophagales</taxon>
        <taxon>Hymenobacteraceae</taxon>
        <taxon>Hymenobacter</taxon>
    </lineage>
</organism>
<evidence type="ECO:0000256" key="3">
    <source>
        <dbReference type="ARBA" id="ARBA00022452"/>
    </source>
</evidence>
<dbReference type="OrthoDB" id="9922at2"/>
<evidence type="ECO:0000313" key="8">
    <source>
        <dbReference type="EMBL" id="TGD78434.1"/>
    </source>
</evidence>
<keyword evidence="3" id="KW-1134">Transmembrane beta strand</keyword>
<evidence type="ECO:0000256" key="6">
    <source>
        <dbReference type="ARBA" id="ARBA00023136"/>
    </source>
</evidence>
<keyword evidence="5" id="KW-0732">Signal</keyword>
<gene>
    <name evidence="8" type="ORF">EU557_20215</name>
</gene>
<evidence type="ECO:0000313" key="9">
    <source>
        <dbReference type="Proteomes" id="UP000298284"/>
    </source>
</evidence>
<evidence type="ECO:0000256" key="7">
    <source>
        <dbReference type="ARBA" id="ARBA00023237"/>
    </source>
</evidence>
<dbReference type="Gene3D" id="2.40.160.60">
    <property type="entry name" value="Outer membrane protein transport protein (OMPP1/FadL/TodX)"/>
    <property type="match status" value="1"/>
</dbReference>
<dbReference type="PANTHER" id="PTHR35093:SF8">
    <property type="entry name" value="OUTER MEMBRANE PROTEIN NMB0088-RELATED"/>
    <property type="match status" value="1"/>
</dbReference>
<dbReference type="Pfam" id="PF03349">
    <property type="entry name" value="Toluene_X"/>
    <property type="match status" value="1"/>
</dbReference>
<comment type="caution">
    <text evidence="8">The sequence shown here is derived from an EMBL/GenBank/DDBJ whole genome shotgun (WGS) entry which is preliminary data.</text>
</comment>
<evidence type="ECO:0000256" key="4">
    <source>
        <dbReference type="ARBA" id="ARBA00022692"/>
    </source>
</evidence>
<comment type="similarity">
    <text evidence="2">Belongs to the OmpP1/FadL family.</text>
</comment>
<comment type="subcellular location">
    <subcellularLocation>
        <location evidence="1">Cell outer membrane</location>
        <topology evidence="1">Multi-pass membrane protein</topology>
    </subcellularLocation>
</comment>
<dbReference type="GO" id="GO:0009279">
    <property type="term" value="C:cell outer membrane"/>
    <property type="evidence" value="ECO:0007669"/>
    <property type="project" value="UniProtKB-SubCell"/>
</dbReference>
<dbReference type="AlphaFoldDB" id="A0A4Z0MFX7"/>
<protein>
    <submittedName>
        <fullName evidence="8">Long-chain fatty acid transporter permease</fullName>
    </submittedName>
</protein>
<keyword evidence="7" id="KW-0998">Cell outer membrane</keyword>
<keyword evidence="9" id="KW-1185">Reference proteome</keyword>
<dbReference type="GO" id="GO:0015483">
    <property type="term" value="F:long-chain fatty acid transporting porin activity"/>
    <property type="evidence" value="ECO:0007669"/>
    <property type="project" value="TreeGrafter"/>
</dbReference>
<proteinExistence type="inferred from homology"/>
<evidence type="ECO:0000256" key="2">
    <source>
        <dbReference type="ARBA" id="ARBA00008163"/>
    </source>
</evidence>
<accession>A0A4Z0MFX7</accession>
<dbReference type="InterPro" id="IPR005017">
    <property type="entry name" value="OMPP1/FadL/TodX"/>
</dbReference>
<reference evidence="8 9" key="1">
    <citation type="submission" date="2019-04" db="EMBL/GenBank/DDBJ databases">
        <authorList>
            <person name="Feng G."/>
            <person name="Zhang J."/>
            <person name="Zhu H."/>
        </authorList>
    </citation>
    <scope>NUCLEOTIDE SEQUENCE [LARGE SCALE GENOMIC DNA]</scope>
    <source>
        <strain evidence="8 9">JCM 19491</strain>
    </source>
</reference>
<name>A0A4Z0MFX7_9BACT</name>